<dbReference type="InterPro" id="IPR036435">
    <property type="entry name" value="Leukocidin/porin_MspA_sf"/>
</dbReference>
<feature type="signal peptide" evidence="2">
    <location>
        <begin position="1"/>
        <end position="47"/>
    </location>
</feature>
<dbReference type="Pfam" id="PF09203">
    <property type="entry name" value="MspA"/>
    <property type="match status" value="1"/>
</dbReference>
<reference evidence="3 4" key="2">
    <citation type="submission" date="2019-08" db="EMBL/GenBank/DDBJ databases">
        <title>Tsukamurella conjunctivitidis sp. nov., Tsukamurella assacharolytica sp. nov. and Tsukamurella sputae sp. nov. isolated from patients with conjunctivitis, bacteraemia (lymphoma) and respiratory infection (sputum) in Hong Kong.</title>
        <authorList>
            <person name="Fok K.M.N."/>
            <person name="Fong J.Y.H."/>
        </authorList>
    </citation>
    <scope>NUCLEOTIDE SEQUENCE [LARGE SCALE GENOMIC DNA]</scope>
    <source>
        <strain evidence="3 4">HKU70</strain>
    </source>
</reference>
<comment type="caution">
    <text evidence="3">The sequence shown here is derived from an EMBL/GenBank/DDBJ whole genome shotgun (WGS) entry which is preliminary data.</text>
</comment>
<reference evidence="3 4" key="1">
    <citation type="submission" date="2019-06" db="EMBL/GenBank/DDBJ databases">
        <authorList>
            <person name="Teng J.L.L."/>
            <person name="Lee H.H."/>
            <person name="Lau S.K.P."/>
            <person name="Woo P.C.Y."/>
        </authorList>
    </citation>
    <scope>NUCLEOTIDE SEQUENCE [LARGE SCALE GENOMIC DNA]</scope>
    <source>
        <strain evidence="3 4">HKU70</strain>
    </source>
</reference>
<feature type="chain" id="PRO_5022937868" evidence="2">
    <location>
        <begin position="48"/>
        <end position="243"/>
    </location>
</feature>
<dbReference type="EMBL" id="VIGV01000006">
    <property type="protein sequence ID" value="TWS22876.1"/>
    <property type="molecule type" value="Genomic_DNA"/>
</dbReference>
<accession>A0A5C5RIL4</accession>
<dbReference type="SUPFAM" id="SSF56959">
    <property type="entry name" value="Leukocidin-like"/>
    <property type="match status" value="1"/>
</dbReference>
<proteinExistence type="predicted"/>
<dbReference type="InterPro" id="IPR015286">
    <property type="entry name" value="Porin_fam_mycobact-type"/>
</dbReference>
<protein>
    <submittedName>
        <fullName evidence="3">MspA family porin</fullName>
    </submittedName>
</protein>
<dbReference type="AlphaFoldDB" id="A0A5C5RIL4"/>
<evidence type="ECO:0000313" key="3">
    <source>
        <dbReference type="EMBL" id="TWS22876.1"/>
    </source>
</evidence>
<gene>
    <name evidence="3" type="ORF">FK268_17895</name>
</gene>
<dbReference type="Gene3D" id="2.60.40.1650">
    <property type="entry name" value="Porin MspA (Ig-like beta-sandwich domain)"/>
    <property type="match status" value="1"/>
</dbReference>
<keyword evidence="4" id="KW-1185">Reference proteome</keyword>
<dbReference type="Gene3D" id="2.10.300.10">
    <property type="entry name" value="Porin MspA ribbon domain"/>
    <property type="match status" value="1"/>
</dbReference>
<evidence type="ECO:0000313" key="4">
    <source>
        <dbReference type="Proteomes" id="UP000319792"/>
    </source>
</evidence>
<evidence type="ECO:0000256" key="2">
    <source>
        <dbReference type="SAM" id="SignalP"/>
    </source>
</evidence>
<organism evidence="3 4">
    <name type="scientific">Tsukamurella sputi</name>
    <dbReference type="NCBI Taxonomy" id="2591848"/>
    <lineage>
        <taxon>Bacteria</taxon>
        <taxon>Bacillati</taxon>
        <taxon>Actinomycetota</taxon>
        <taxon>Actinomycetes</taxon>
        <taxon>Mycobacteriales</taxon>
        <taxon>Tsukamurellaceae</taxon>
        <taxon>Tsukamurella</taxon>
    </lineage>
</organism>
<keyword evidence="1 2" id="KW-0732">Signal</keyword>
<evidence type="ECO:0000256" key="1">
    <source>
        <dbReference type="ARBA" id="ARBA00022729"/>
    </source>
</evidence>
<dbReference type="Proteomes" id="UP000319792">
    <property type="component" value="Unassembled WGS sequence"/>
</dbReference>
<sequence>MLPVMTPPDATVRRPAGIRRRLLATRILSPALAVACLAGTTSAPAIAAPTTMKDSEISRAAKDEWRLKIRLENVEINPVSNLAGTPTSREAFFKATAIGTVDGAGSSELQGADMALIVQIGCAVDVASGVSVGGGVSATLGPSVSVSPALSITGGTLNVGAGIGAGLGAAANVSTTIKPGGIATSIVRTKKISKNRAGVSVEGVHVKVDGCVGNVGVRLGAGITMSSSEFDNEVFTYSGSLPI</sequence>
<name>A0A5C5RIL4_9ACTN</name>